<keyword evidence="2" id="KW-0378">Hydrolase</keyword>
<dbReference type="EMBL" id="QNRX01000016">
    <property type="protein sequence ID" value="RBP60405.1"/>
    <property type="molecule type" value="Genomic_DNA"/>
</dbReference>
<reference evidence="2 3" key="1">
    <citation type="submission" date="2018-06" db="EMBL/GenBank/DDBJ databases">
        <title>Genomic Encyclopedia of Type Strains, Phase IV (KMG-IV): sequencing the most valuable type-strain genomes for metagenomic binning, comparative biology and taxonomic classification.</title>
        <authorList>
            <person name="Goeker M."/>
        </authorList>
    </citation>
    <scope>NUCLEOTIDE SEQUENCE [LARGE SCALE GENOMIC DNA]</scope>
    <source>
        <strain evidence="2 3">DSM 22112</strain>
    </source>
</reference>
<evidence type="ECO:0000313" key="3">
    <source>
        <dbReference type="Proteomes" id="UP000253490"/>
    </source>
</evidence>
<dbReference type="NCBIfam" id="NF005992">
    <property type="entry name" value="PRK08116.1"/>
    <property type="match status" value="1"/>
</dbReference>
<dbReference type="Proteomes" id="UP000253490">
    <property type="component" value="Unassembled WGS sequence"/>
</dbReference>
<dbReference type="RefSeq" id="WP_113921365.1">
    <property type="nucleotide sequence ID" value="NZ_QNRX01000016.1"/>
</dbReference>
<keyword evidence="2" id="KW-0547">Nucleotide-binding</keyword>
<keyword evidence="2" id="KW-0347">Helicase</keyword>
<protein>
    <submittedName>
        <fullName evidence="2">Phage DNA replication protein (Predicted replicative helicase loader)</fullName>
    </submittedName>
</protein>
<comment type="caution">
    <text evidence="2">The sequence shown here is derived from an EMBL/GenBank/DDBJ whole genome shotgun (WGS) entry which is preliminary data.</text>
</comment>
<evidence type="ECO:0000313" key="2">
    <source>
        <dbReference type="EMBL" id="RBP60405.1"/>
    </source>
</evidence>
<keyword evidence="2" id="KW-0067">ATP-binding</keyword>
<dbReference type="OrthoDB" id="9770694at2"/>
<dbReference type="InterPro" id="IPR002611">
    <property type="entry name" value="IstB_ATP-bd"/>
</dbReference>
<dbReference type="Gene3D" id="3.40.50.300">
    <property type="entry name" value="P-loop containing nucleotide triphosphate hydrolases"/>
    <property type="match status" value="1"/>
</dbReference>
<dbReference type="GO" id="GO:0005524">
    <property type="term" value="F:ATP binding"/>
    <property type="evidence" value="ECO:0007669"/>
    <property type="project" value="InterPro"/>
</dbReference>
<dbReference type="AlphaFoldDB" id="A0A366I0B5"/>
<keyword evidence="3" id="KW-1185">Reference proteome</keyword>
<organism evidence="2 3">
    <name type="scientific">Alkalibaculum bacchi</name>
    <dbReference type="NCBI Taxonomy" id="645887"/>
    <lineage>
        <taxon>Bacteria</taxon>
        <taxon>Bacillati</taxon>
        <taxon>Bacillota</taxon>
        <taxon>Clostridia</taxon>
        <taxon>Eubacteriales</taxon>
        <taxon>Eubacteriaceae</taxon>
        <taxon>Alkalibaculum</taxon>
    </lineage>
</organism>
<proteinExistence type="predicted"/>
<sequence length="279" mass="31997">MIEKILISGIEFPLNPETDAFVDGHVYCKECGEQLDLEPINLLGEIHIFSKKCLCDRKKEEEQKKRKKLQHIASLKKSCFKSPIAGNYRFSSYEGEKEQSYTVALNFAKNFEEMQKDNIGLLFYGSVGSGKSFLASCIANYLIEEKLLSVKMRNFAEIINDLQSGGFSLDNNKYIDSITNVPLLILDDLGIERDTSYAKEQVYNVINARYQSQKPTIITTNLSLTTIENANEIEYQRIYSRIIEMCIPILVSGDDFRKKIKRNKMNRYTDSLLFGGEER</sequence>
<dbReference type="Pfam" id="PF01695">
    <property type="entry name" value="IstB_IS21"/>
    <property type="match status" value="1"/>
</dbReference>
<feature type="domain" description="IstB-like ATP-binding" evidence="1">
    <location>
        <begin position="87"/>
        <end position="262"/>
    </location>
</feature>
<accession>A0A366I0B5</accession>
<dbReference type="InterPro" id="IPR027417">
    <property type="entry name" value="P-loop_NTPase"/>
</dbReference>
<evidence type="ECO:0000259" key="1">
    <source>
        <dbReference type="Pfam" id="PF01695"/>
    </source>
</evidence>
<dbReference type="GO" id="GO:0006260">
    <property type="term" value="P:DNA replication"/>
    <property type="evidence" value="ECO:0007669"/>
    <property type="project" value="TreeGrafter"/>
</dbReference>
<dbReference type="PANTHER" id="PTHR30050">
    <property type="entry name" value="CHROMOSOMAL REPLICATION INITIATOR PROTEIN DNAA"/>
    <property type="match status" value="1"/>
</dbReference>
<name>A0A366I0B5_9FIRM</name>
<dbReference type="CDD" id="cd00009">
    <property type="entry name" value="AAA"/>
    <property type="match status" value="1"/>
</dbReference>
<dbReference type="PANTHER" id="PTHR30050:SF4">
    <property type="entry name" value="ATP-BINDING PROTEIN RV3427C IN INSERTION SEQUENCE-RELATED"/>
    <property type="match status" value="1"/>
</dbReference>
<dbReference type="SUPFAM" id="SSF52540">
    <property type="entry name" value="P-loop containing nucleoside triphosphate hydrolases"/>
    <property type="match status" value="1"/>
</dbReference>
<gene>
    <name evidence="2" type="ORF">DES36_11662</name>
</gene>
<dbReference type="GO" id="GO:0004386">
    <property type="term" value="F:helicase activity"/>
    <property type="evidence" value="ECO:0007669"/>
    <property type="project" value="UniProtKB-KW"/>
</dbReference>